<dbReference type="Pfam" id="PF14803">
    <property type="entry name" value="Zn_ribbon_Nudix"/>
    <property type="match status" value="1"/>
</dbReference>
<evidence type="ECO:0000313" key="3">
    <source>
        <dbReference type="Proteomes" id="UP000698752"/>
    </source>
</evidence>
<dbReference type="PANTHER" id="PTHR43222:SF2">
    <property type="entry name" value="NUDIX HYDROLASE 23, CHLOROPLASTIC"/>
    <property type="match status" value="1"/>
</dbReference>
<keyword evidence="3" id="KW-1185">Reference proteome</keyword>
<reference evidence="3" key="1">
    <citation type="journal article" date="2021" name="Syst. Appl. Microbiol.">
        <title>Roseomonas hellenica sp. nov., isolated from roots of wild-growing Alkanna tinctoria.</title>
        <authorList>
            <person name="Rat A."/>
            <person name="Naranjo H.D."/>
            <person name="Lebbe L."/>
            <person name="Cnockaert M."/>
            <person name="Krigas N."/>
            <person name="Grigoriadou K."/>
            <person name="Maloupa E."/>
            <person name="Willems A."/>
        </authorList>
    </citation>
    <scope>NUCLEOTIDE SEQUENCE [LARGE SCALE GENOMIC DNA]</scope>
    <source>
        <strain evidence="3">LMG 31159</strain>
    </source>
</reference>
<keyword evidence="2" id="KW-0378">Hydrolase</keyword>
<dbReference type="SUPFAM" id="SSF55811">
    <property type="entry name" value="Nudix"/>
    <property type="match status" value="1"/>
</dbReference>
<dbReference type="Gene3D" id="3.90.79.10">
    <property type="entry name" value="Nucleoside Triphosphate Pyrophosphohydrolase"/>
    <property type="match status" value="1"/>
</dbReference>
<dbReference type="PANTHER" id="PTHR43222">
    <property type="entry name" value="NUDIX HYDROLASE 23"/>
    <property type="match status" value="1"/>
</dbReference>
<dbReference type="CDD" id="cd04511">
    <property type="entry name" value="NUDIX_Hydrolase"/>
    <property type="match status" value="1"/>
</dbReference>
<name>A0ABS5EJB4_9PROT</name>
<proteinExistence type="predicted"/>
<feature type="domain" description="Nudix hydrolase" evidence="1">
    <location>
        <begin position="29"/>
        <end position="152"/>
    </location>
</feature>
<sequence>MSRFVRRVPDGDDRERLICADCGHVAYENPKIVVGSVVAEDDTVLLCRRAIEPRPGFWTLPAGFLEMGETVKEGARREAWEEARARIALDGVLAVYSIARIGQVQVIFRARFDEPGFEAGPESLEVRRFAWDEIPWDEIAFPSVRWALKAWRNGAAGGAVALNPPEDRRGVRPLPGGAAS</sequence>
<dbReference type="GO" id="GO:0016787">
    <property type="term" value="F:hydrolase activity"/>
    <property type="evidence" value="ECO:0007669"/>
    <property type="project" value="UniProtKB-KW"/>
</dbReference>
<dbReference type="InterPro" id="IPR029401">
    <property type="entry name" value="Nudix_N"/>
</dbReference>
<dbReference type="Pfam" id="PF00293">
    <property type="entry name" value="NUDIX"/>
    <property type="match status" value="1"/>
</dbReference>
<comment type="caution">
    <text evidence="2">The sequence shown here is derived from an EMBL/GenBank/DDBJ whole genome shotgun (WGS) entry which is preliminary data.</text>
</comment>
<accession>A0ABS5EJB4</accession>
<dbReference type="Gene3D" id="2.20.70.10">
    <property type="match status" value="1"/>
</dbReference>
<evidence type="ECO:0000259" key="1">
    <source>
        <dbReference type="PROSITE" id="PS51462"/>
    </source>
</evidence>
<protein>
    <submittedName>
        <fullName evidence="2">NUDIX hydrolase</fullName>
    </submittedName>
</protein>
<dbReference type="InterPro" id="IPR015797">
    <property type="entry name" value="NUDIX_hydrolase-like_dom_sf"/>
</dbReference>
<gene>
    <name evidence="2" type="ORF">GXW78_15735</name>
</gene>
<dbReference type="PROSITE" id="PS51462">
    <property type="entry name" value="NUDIX"/>
    <property type="match status" value="1"/>
</dbReference>
<dbReference type="EMBL" id="JAAEDI010000016">
    <property type="protein sequence ID" value="MBR0651123.1"/>
    <property type="molecule type" value="Genomic_DNA"/>
</dbReference>
<dbReference type="Proteomes" id="UP000698752">
    <property type="component" value="Unassembled WGS sequence"/>
</dbReference>
<evidence type="ECO:0000313" key="2">
    <source>
        <dbReference type="EMBL" id="MBR0651123.1"/>
    </source>
</evidence>
<dbReference type="InterPro" id="IPR000086">
    <property type="entry name" value="NUDIX_hydrolase_dom"/>
</dbReference>
<organism evidence="2 3">
    <name type="scientific">Neoroseomonas terrae</name>
    <dbReference type="NCBI Taxonomy" id="424799"/>
    <lineage>
        <taxon>Bacteria</taxon>
        <taxon>Pseudomonadati</taxon>
        <taxon>Pseudomonadota</taxon>
        <taxon>Alphaproteobacteria</taxon>
        <taxon>Acetobacterales</taxon>
        <taxon>Acetobacteraceae</taxon>
        <taxon>Neoroseomonas</taxon>
    </lineage>
</organism>
<dbReference type="RefSeq" id="WP_211869792.1">
    <property type="nucleotide sequence ID" value="NZ_JAAEDI010000016.1"/>
</dbReference>